<dbReference type="GeneID" id="30983428"/>
<evidence type="ECO:0000256" key="4">
    <source>
        <dbReference type="ARBA" id="ARBA00022824"/>
    </source>
</evidence>
<evidence type="ECO:0000256" key="3">
    <source>
        <dbReference type="ARBA" id="ARBA00022692"/>
    </source>
</evidence>
<comment type="caution">
    <text evidence="7">Lacks conserved residue(s) required for the propagation of feature annotation.</text>
</comment>
<reference evidence="10" key="1">
    <citation type="submission" date="2016-05" db="EMBL/GenBank/DDBJ databases">
        <title>Comparative genomics of biotechnologically important yeasts.</title>
        <authorList>
            <consortium name="DOE Joint Genome Institute"/>
            <person name="Riley R."/>
            <person name="Haridas S."/>
            <person name="Wolfe K.H."/>
            <person name="Lopes M.R."/>
            <person name="Hittinger C.T."/>
            <person name="Goker M."/>
            <person name="Salamov A."/>
            <person name="Wisecaver J."/>
            <person name="Long T.M."/>
            <person name="Aerts A.L."/>
            <person name="Barry K."/>
            <person name="Choi C."/>
            <person name="Clum A."/>
            <person name="Coughlan A.Y."/>
            <person name="Deshpande S."/>
            <person name="Douglass A.P."/>
            <person name="Hanson S.J."/>
            <person name="Klenk H.-P."/>
            <person name="Labutti K."/>
            <person name="Lapidus A."/>
            <person name="Lindquist E."/>
            <person name="Lipzen A."/>
            <person name="Meier-Kolthoff J.P."/>
            <person name="Ohm R.A."/>
            <person name="Otillar R.P."/>
            <person name="Pangilinan J."/>
            <person name="Peng Y."/>
            <person name="Rokas A."/>
            <person name="Rosa C.A."/>
            <person name="Scheuner C."/>
            <person name="Sibirny A.A."/>
            <person name="Slot J.C."/>
            <person name="Stielow J.B."/>
            <person name="Sun H."/>
            <person name="Kurtzman C.P."/>
            <person name="Blackwell M."/>
            <person name="Grigoriev I.V."/>
            <person name="Jeffries T.W."/>
        </authorList>
    </citation>
    <scope>NUCLEOTIDE SEQUENCE [LARGE SCALE GENOMIC DNA]</scope>
    <source>
        <strain evidence="10">NRRL Y-17324</strain>
    </source>
</reference>
<dbReference type="InterPro" id="IPR007599">
    <property type="entry name" value="DER1"/>
</dbReference>
<feature type="region of interest" description="Disordered" evidence="8">
    <location>
        <begin position="306"/>
        <end position="332"/>
    </location>
</feature>
<proteinExistence type="inferred from homology"/>
<dbReference type="EMBL" id="KV453909">
    <property type="protein sequence ID" value="ODV81438.1"/>
    <property type="molecule type" value="Genomic_DNA"/>
</dbReference>
<gene>
    <name evidence="9" type="ORF">CANTADRAFT_46098</name>
</gene>
<keyword evidence="6 7" id="KW-0472">Membrane</keyword>
<dbReference type="OrthoDB" id="1716531at2759"/>
<sequence>MDLLLQWVRAVPPVTRGWVAGILMISILIKLRLVSKTNLAFIPERAFGNEPWRLVTTFFLFDEFSFEMIYYLWSLERSSRMLESAFMSKLHLFPQEFKRLSGRRKELVQEFIDRNRSLDYLYYALQICASIAIVNSTLYYKIGYVSLMLGVNLNDILLYISCREDPDAEVNLMWVIRMRAAYLPWCITFFNLLFFGNILNEVVLIFAGNFSLLIPVLKSKPLVTIYVTYSLAHFWWFLRSFLLGKVYHDSNDRRRELREKTLEKYNVNSTNYTREAVAWFLLPPWYWFYFRQFLITTASDAPNSVASASNEGNTLNEPQFVPNEAENAHNPN</sequence>
<keyword evidence="10" id="KW-1185">Reference proteome</keyword>
<comment type="subcellular location">
    <subcellularLocation>
        <location evidence="1 7">Endoplasmic reticulum membrane</location>
        <topology evidence="1 7">Multi-pass membrane protein</topology>
    </subcellularLocation>
</comment>
<dbReference type="GO" id="GO:0005789">
    <property type="term" value="C:endoplasmic reticulum membrane"/>
    <property type="evidence" value="ECO:0007669"/>
    <property type="project" value="UniProtKB-SubCell"/>
</dbReference>
<dbReference type="RefSeq" id="XP_020066560.1">
    <property type="nucleotide sequence ID" value="XM_020209292.1"/>
</dbReference>
<feature type="compositionally biased region" description="Polar residues" evidence="8">
    <location>
        <begin position="306"/>
        <end position="317"/>
    </location>
</feature>
<evidence type="ECO:0000313" key="10">
    <source>
        <dbReference type="Proteomes" id="UP000094285"/>
    </source>
</evidence>
<evidence type="ECO:0000256" key="2">
    <source>
        <dbReference type="ARBA" id="ARBA00008917"/>
    </source>
</evidence>
<evidence type="ECO:0000256" key="8">
    <source>
        <dbReference type="SAM" id="MobiDB-lite"/>
    </source>
</evidence>
<feature type="transmembrane region" description="Helical" evidence="7">
    <location>
        <begin position="15"/>
        <end position="33"/>
    </location>
</feature>
<accession>A0A1E4SPM4</accession>
<dbReference type="Pfam" id="PF04511">
    <property type="entry name" value="DER1"/>
    <property type="match status" value="1"/>
</dbReference>
<dbReference type="GO" id="GO:0006950">
    <property type="term" value="P:response to stress"/>
    <property type="evidence" value="ECO:0007669"/>
    <property type="project" value="UniProtKB-ARBA"/>
</dbReference>
<evidence type="ECO:0000313" key="9">
    <source>
        <dbReference type="EMBL" id="ODV81438.1"/>
    </source>
</evidence>
<keyword evidence="4 7" id="KW-0256">Endoplasmic reticulum</keyword>
<organism evidence="9 10">
    <name type="scientific">Suhomyces tanzawaensis NRRL Y-17324</name>
    <dbReference type="NCBI Taxonomy" id="984487"/>
    <lineage>
        <taxon>Eukaryota</taxon>
        <taxon>Fungi</taxon>
        <taxon>Dikarya</taxon>
        <taxon>Ascomycota</taxon>
        <taxon>Saccharomycotina</taxon>
        <taxon>Pichiomycetes</taxon>
        <taxon>Debaryomycetaceae</taxon>
        <taxon>Suhomyces</taxon>
    </lineage>
</organism>
<evidence type="ECO:0000256" key="1">
    <source>
        <dbReference type="ARBA" id="ARBA00004477"/>
    </source>
</evidence>
<dbReference type="Proteomes" id="UP000094285">
    <property type="component" value="Unassembled WGS sequence"/>
</dbReference>
<dbReference type="STRING" id="984487.A0A1E4SPM4"/>
<name>A0A1E4SPM4_9ASCO</name>
<dbReference type="PANTHER" id="PTHR11009">
    <property type="entry name" value="DER1-LIKE PROTEIN, DERLIN"/>
    <property type="match status" value="1"/>
</dbReference>
<feature type="transmembrane region" description="Helical" evidence="7">
    <location>
        <begin position="182"/>
        <end position="206"/>
    </location>
</feature>
<keyword evidence="3 7" id="KW-0812">Transmembrane</keyword>
<dbReference type="AlphaFoldDB" id="A0A1E4SPM4"/>
<comment type="function">
    <text evidence="7">May be involved in the degradation of misfolded endoplasmic reticulum (ER) luminal proteins.</text>
</comment>
<evidence type="ECO:0000256" key="5">
    <source>
        <dbReference type="ARBA" id="ARBA00022989"/>
    </source>
</evidence>
<protein>
    <recommendedName>
        <fullName evidence="7">Derlin</fullName>
    </recommendedName>
</protein>
<keyword evidence="5 7" id="KW-1133">Transmembrane helix</keyword>
<evidence type="ECO:0000256" key="7">
    <source>
        <dbReference type="RuleBase" id="RU363059"/>
    </source>
</evidence>
<feature type="transmembrane region" description="Helical" evidence="7">
    <location>
        <begin position="226"/>
        <end position="248"/>
    </location>
</feature>
<comment type="similarity">
    <text evidence="2 7">Belongs to the derlin family.</text>
</comment>
<evidence type="ECO:0000256" key="6">
    <source>
        <dbReference type="ARBA" id="ARBA00023136"/>
    </source>
</evidence>